<name>A0AAV6Z7T9_ENGPU</name>
<keyword evidence="2" id="KW-0391">Immunity</keyword>
<feature type="non-terminal residue" evidence="4">
    <location>
        <position position="1"/>
    </location>
</feature>
<evidence type="ECO:0000313" key="4">
    <source>
        <dbReference type="EMBL" id="KAG8543449.1"/>
    </source>
</evidence>
<evidence type="ECO:0000313" key="5">
    <source>
        <dbReference type="Proteomes" id="UP000824782"/>
    </source>
</evidence>
<keyword evidence="1" id="KW-0732">Signal</keyword>
<proteinExistence type="predicted"/>
<dbReference type="Gene3D" id="2.60.40.10">
    <property type="entry name" value="Immunoglobulins"/>
    <property type="match status" value="1"/>
</dbReference>
<dbReference type="InterPro" id="IPR013783">
    <property type="entry name" value="Ig-like_fold"/>
</dbReference>
<dbReference type="EMBL" id="WNYA01003388">
    <property type="protein sequence ID" value="KAG8543449.1"/>
    <property type="molecule type" value="Genomic_DNA"/>
</dbReference>
<sequence>AGLSQAIDVTQEQRSLIIQPGNKVDLSCEHDDTSGTYNMYWYQQRSGHSLKLIAMSIGLSTPTVEKEFEGHWTMSKEDAKRSSLRKDKAEAQDTAVYFCASSIT</sequence>
<dbReference type="InterPro" id="IPR050413">
    <property type="entry name" value="TCR_beta_variable"/>
</dbReference>
<dbReference type="InterPro" id="IPR036179">
    <property type="entry name" value="Ig-like_dom_sf"/>
</dbReference>
<dbReference type="SMART" id="SM00406">
    <property type="entry name" value="IGv"/>
    <property type="match status" value="1"/>
</dbReference>
<evidence type="ECO:0000256" key="2">
    <source>
        <dbReference type="ARBA" id="ARBA00022859"/>
    </source>
</evidence>
<organism evidence="4 5">
    <name type="scientific">Engystomops pustulosus</name>
    <name type="common">Tungara frog</name>
    <name type="synonym">Physalaemus pustulosus</name>
    <dbReference type="NCBI Taxonomy" id="76066"/>
    <lineage>
        <taxon>Eukaryota</taxon>
        <taxon>Metazoa</taxon>
        <taxon>Chordata</taxon>
        <taxon>Craniata</taxon>
        <taxon>Vertebrata</taxon>
        <taxon>Euteleostomi</taxon>
        <taxon>Amphibia</taxon>
        <taxon>Batrachia</taxon>
        <taxon>Anura</taxon>
        <taxon>Neobatrachia</taxon>
        <taxon>Hyloidea</taxon>
        <taxon>Leptodactylidae</taxon>
        <taxon>Leiuperinae</taxon>
        <taxon>Engystomops</taxon>
    </lineage>
</organism>
<dbReference type="Pfam" id="PF07686">
    <property type="entry name" value="V-set"/>
    <property type="match status" value="1"/>
</dbReference>
<dbReference type="PANTHER" id="PTHR23268">
    <property type="entry name" value="T-CELL RECEPTOR BETA CHAIN"/>
    <property type="match status" value="1"/>
</dbReference>
<comment type="caution">
    <text evidence="4">The sequence shown here is derived from an EMBL/GenBank/DDBJ whole genome shotgun (WGS) entry which is preliminary data.</text>
</comment>
<dbReference type="GO" id="GO:0007166">
    <property type="term" value="P:cell surface receptor signaling pathway"/>
    <property type="evidence" value="ECO:0007669"/>
    <property type="project" value="TreeGrafter"/>
</dbReference>
<dbReference type="SUPFAM" id="SSF48726">
    <property type="entry name" value="Immunoglobulin"/>
    <property type="match status" value="1"/>
</dbReference>
<dbReference type="PANTHER" id="PTHR23268:SF124">
    <property type="entry name" value="IG-LIKE DOMAIN-CONTAINING PROTEIN"/>
    <property type="match status" value="1"/>
</dbReference>
<keyword evidence="5" id="KW-1185">Reference proteome</keyword>
<dbReference type="GO" id="GO:0002376">
    <property type="term" value="P:immune system process"/>
    <property type="evidence" value="ECO:0007669"/>
    <property type="project" value="UniProtKB-KW"/>
</dbReference>
<feature type="domain" description="Ig-like" evidence="3">
    <location>
        <begin position="7"/>
        <end position="104"/>
    </location>
</feature>
<dbReference type="InterPro" id="IPR007110">
    <property type="entry name" value="Ig-like_dom"/>
</dbReference>
<dbReference type="GO" id="GO:0005886">
    <property type="term" value="C:plasma membrane"/>
    <property type="evidence" value="ECO:0007669"/>
    <property type="project" value="TreeGrafter"/>
</dbReference>
<dbReference type="PROSITE" id="PS50835">
    <property type="entry name" value="IG_LIKE"/>
    <property type="match status" value="1"/>
</dbReference>
<evidence type="ECO:0000259" key="3">
    <source>
        <dbReference type="PROSITE" id="PS50835"/>
    </source>
</evidence>
<accession>A0AAV6Z7T9</accession>
<dbReference type="InterPro" id="IPR013106">
    <property type="entry name" value="Ig_V-set"/>
</dbReference>
<dbReference type="Proteomes" id="UP000824782">
    <property type="component" value="Unassembled WGS sequence"/>
</dbReference>
<feature type="non-terminal residue" evidence="4">
    <location>
        <position position="104"/>
    </location>
</feature>
<protein>
    <recommendedName>
        <fullName evidence="3">Ig-like domain-containing protein</fullName>
    </recommendedName>
</protein>
<gene>
    <name evidence="4" type="ORF">GDO81_024624</name>
</gene>
<dbReference type="AlphaFoldDB" id="A0AAV6Z7T9"/>
<evidence type="ECO:0000256" key="1">
    <source>
        <dbReference type="ARBA" id="ARBA00022729"/>
    </source>
</evidence>
<reference evidence="4" key="1">
    <citation type="thesis" date="2020" institute="ProQuest LLC" country="789 East Eisenhower Parkway, Ann Arbor, MI, USA">
        <title>Comparative Genomics and Chromosome Evolution.</title>
        <authorList>
            <person name="Mudd A.B."/>
        </authorList>
    </citation>
    <scope>NUCLEOTIDE SEQUENCE</scope>
    <source>
        <strain evidence="4">237g6f4</strain>
        <tissue evidence="4">Blood</tissue>
    </source>
</reference>